<keyword evidence="4" id="KW-0597">Phosphoprotein</keyword>
<evidence type="ECO:0000256" key="3">
    <source>
        <dbReference type="ARBA" id="ARBA00012438"/>
    </source>
</evidence>
<evidence type="ECO:0000256" key="1">
    <source>
        <dbReference type="ARBA" id="ARBA00000085"/>
    </source>
</evidence>
<dbReference type="InterPro" id="IPR036097">
    <property type="entry name" value="HisK_dim/P_sf"/>
</dbReference>
<evidence type="ECO:0000256" key="6">
    <source>
        <dbReference type="ARBA" id="ARBA00022777"/>
    </source>
</evidence>
<dbReference type="CDD" id="cd00075">
    <property type="entry name" value="HATPase"/>
    <property type="match status" value="1"/>
</dbReference>
<keyword evidence="10" id="KW-1185">Reference proteome</keyword>
<keyword evidence="5" id="KW-0808">Transferase</keyword>
<dbReference type="InterPro" id="IPR005467">
    <property type="entry name" value="His_kinase_dom"/>
</dbReference>
<evidence type="ECO:0000259" key="8">
    <source>
        <dbReference type="PROSITE" id="PS50109"/>
    </source>
</evidence>
<dbReference type="CDD" id="cd00082">
    <property type="entry name" value="HisKA"/>
    <property type="match status" value="1"/>
</dbReference>
<comment type="catalytic activity">
    <reaction evidence="1">
        <text>ATP + protein L-histidine = ADP + protein N-phospho-L-histidine.</text>
        <dbReference type="EC" id="2.7.13.3"/>
    </reaction>
</comment>
<dbReference type="InterPro" id="IPR008358">
    <property type="entry name" value="Sig_transdc_His_kin/Pase_MprB"/>
</dbReference>
<evidence type="ECO:0000256" key="5">
    <source>
        <dbReference type="ARBA" id="ARBA00022679"/>
    </source>
</evidence>
<name>A0ABS8NB62_9CLOT</name>
<dbReference type="PRINTS" id="PR01780">
    <property type="entry name" value="LANTIREGPROT"/>
</dbReference>
<dbReference type="SMART" id="SM00388">
    <property type="entry name" value="HisKA"/>
    <property type="match status" value="1"/>
</dbReference>
<dbReference type="Gene3D" id="3.30.565.10">
    <property type="entry name" value="Histidine kinase-like ATPase, C-terminal domain"/>
    <property type="match status" value="1"/>
</dbReference>
<keyword evidence="6 9" id="KW-0418">Kinase</keyword>
<evidence type="ECO:0000313" key="9">
    <source>
        <dbReference type="EMBL" id="MCC9296300.1"/>
    </source>
</evidence>
<gene>
    <name evidence="9" type="ORF">LN736_15705</name>
</gene>
<dbReference type="EC" id="2.7.13.3" evidence="3"/>
<dbReference type="Gene3D" id="1.10.287.130">
    <property type="match status" value="1"/>
</dbReference>
<dbReference type="SUPFAM" id="SSF55874">
    <property type="entry name" value="ATPase domain of HSP90 chaperone/DNA topoisomerase II/histidine kinase"/>
    <property type="match status" value="1"/>
</dbReference>
<dbReference type="InterPro" id="IPR036890">
    <property type="entry name" value="HATPase_C_sf"/>
</dbReference>
<dbReference type="SUPFAM" id="SSF47384">
    <property type="entry name" value="Homodimeric domain of signal transducing histidine kinase"/>
    <property type="match status" value="1"/>
</dbReference>
<sequence>MQLRNYNDNRVHKKLDIPLLDKDFEDLAFTINEHIDISEKAKSFQRNSQEELKKSIADISHDLRTPLTSIKGYVQMLLSSKTLEQRQREYLEIVLRKSNSLEVLVSDFFQISIVESPEYKLELQPVNINSILYESLADFYYNFTSNAITPHIKICQKNISVMGDSSAIRRVLDNLLNNVVKHSQNCVYINLSKDENLAALNITNRVDKINKDNVELIFNRFYKADNSRSSRSTGLGLYIAKSLMNKMGGNIHARLNKDMLCISCVWKLSKS</sequence>
<accession>A0ABS8NB62</accession>
<comment type="subcellular location">
    <subcellularLocation>
        <location evidence="2">Membrane</location>
    </subcellularLocation>
</comment>
<dbReference type="PANTHER" id="PTHR45453">
    <property type="entry name" value="PHOSPHATE REGULON SENSOR PROTEIN PHOR"/>
    <property type="match status" value="1"/>
</dbReference>
<proteinExistence type="predicted"/>
<dbReference type="SMART" id="SM00387">
    <property type="entry name" value="HATPase_c"/>
    <property type="match status" value="1"/>
</dbReference>
<dbReference type="PROSITE" id="PS50109">
    <property type="entry name" value="HIS_KIN"/>
    <property type="match status" value="1"/>
</dbReference>
<evidence type="ECO:0000313" key="10">
    <source>
        <dbReference type="Proteomes" id="UP001165422"/>
    </source>
</evidence>
<reference evidence="9" key="1">
    <citation type="submission" date="2021-11" db="EMBL/GenBank/DDBJ databases">
        <authorList>
            <person name="Qingchun L."/>
            <person name="Dong Z."/>
            <person name="Zongwei Q."/>
            <person name="Jia Z."/>
            <person name="Duotao L."/>
        </authorList>
    </citation>
    <scope>NUCLEOTIDE SEQUENCE</scope>
    <source>
        <strain evidence="9">WLY-B-L2</strain>
    </source>
</reference>
<dbReference type="EMBL" id="JAJJPB010000027">
    <property type="protein sequence ID" value="MCC9296300.1"/>
    <property type="molecule type" value="Genomic_DNA"/>
</dbReference>
<dbReference type="PANTHER" id="PTHR45453:SF1">
    <property type="entry name" value="PHOSPHATE REGULON SENSOR PROTEIN PHOR"/>
    <property type="match status" value="1"/>
</dbReference>
<dbReference type="GO" id="GO:0016301">
    <property type="term" value="F:kinase activity"/>
    <property type="evidence" value="ECO:0007669"/>
    <property type="project" value="UniProtKB-KW"/>
</dbReference>
<dbReference type="RefSeq" id="WP_229981946.1">
    <property type="nucleotide sequence ID" value="NZ_JAJJPB010000027.1"/>
</dbReference>
<dbReference type="Pfam" id="PF00512">
    <property type="entry name" value="HisKA"/>
    <property type="match status" value="1"/>
</dbReference>
<keyword evidence="7" id="KW-0902">Two-component regulatory system</keyword>
<dbReference type="InterPro" id="IPR003594">
    <property type="entry name" value="HATPase_dom"/>
</dbReference>
<feature type="domain" description="Histidine kinase" evidence="8">
    <location>
        <begin position="58"/>
        <end position="251"/>
    </location>
</feature>
<dbReference type="InterPro" id="IPR050351">
    <property type="entry name" value="BphY/WalK/GraS-like"/>
</dbReference>
<comment type="caution">
    <text evidence="9">The sequence shown here is derived from an EMBL/GenBank/DDBJ whole genome shotgun (WGS) entry which is preliminary data.</text>
</comment>
<evidence type="ECO:0000256" key="4">
    <source>
        <dbReference type="ARBA" id="ARBA00022553"/>
    </source>
</evidence>
<protein>
    <recommendedName>
        <fullName evidence="3">histidine kinase</fullName>
        <ecNumber evidence="3">2.7.13.3</ecNumber>
    </recommendedName>
</protein>
<dbReference type="Proteomes" id="UP001165422">
    <property type="component" value="Unassembled WGS sequence"/>
</dbReference>
<organism evidence="9 10">
    <name type="scientific">Clostridium aromativorans</name>
    <dbReference type="NCBI Taxonomy" id="2836848"/>
    <lineage>
        <taxon>Bacteria</taxon>
        <taxon>Bacillati</taxon>
        <taxon>Bacillota</taxon>
        <taxon>Clostridia</taxon>
        <taxon>Eubacteriales</taxon>
        <taxon>Clostridiaceae</taxon>
        <taxon>Clostridium</taxon>
    </lineage>
</organism>
<evidence type="ECO:0000256" key="7">
    <source>
        <dbReference type="ARBA" id="ARBA00023012"/>
    </source>
</evidence>
<dbReference type="Pfam" id="PF02518">
    <property type="entry name" value="HATPase_c"/>
    <property type="match status" value="1"/>
</dbReference>
<dbReference type="InterPro" id="IPR003661">
    <property type="entry name" value="HisK_dim/P_dom"/>
</dbReference>
<evidence type="ECO:0000256" key="2">
    <source>
        <dbReference type="ARBA" id="ARBA00004370"/>
    </source>
</evidence>